<dbReference type="Pfam" id="PF01990">
    <property type="entry name" value="ATP-synt_F"/>
    <property type="match status" value="1"/>
</dbReference>
<dbReference type="InterPro" id="IPR036906">
    <property type="entry name" value="ATPase_V1_fsu_sf"/>
</dbReference>
<protein>
    <submittedName>
        <fullName evidence="5">V-type proton ATPase subunit F</fullName>
    </submittedName>
</protein>
<keyword evidence="2" id="KW-0813">Transport</keyword>
<evidence type="ECO:0000256" key="4">
    <source>
        <dbReference type="ARBA" id="ARBA00023065"/>
    </source>
</evidence>
<sequence length="127" mass="14337">MAGQTLYLIGLIGDEASVVGFLLGGIGQKTVSLPPALDQINVFIVDNETPTEDIEREFRQLIRRPDIGIVLITRLIADRIRNTLAARRDVYPIVLEIPAALDPFDYRDKEEEAKCHLTEKKKIDQKH</sequence>
<keyword evidence="4" id="KW-0406">Ion transport</keyword>
<dbReference type="PANTHER" id="PTHR13861">
    <property type="entry name" value="VACUOLAR ATP SYNTHASE SUBUNIT F"/>
    <property type="match status" value="1"/>
</dbReference>
<organism evidence="5">
    <name type="scientific">Cacopsylla melanoneura</name>
    <dbReference type="NCBI Taxonomy" id="428564"/>
    <lineage>
        <taxon>Eukaryota</taxon>
        <taxon>Metazoa</taxon>
        <taxon>Ecdysozoa</taxon>
        <taxon>Arthropoda</taxon>
        <taxon>Hexapoda</taxon>
        <taxon>Insecta</taxon>
        <taxon>Pterygota</taxon>
        <taxon>Neoptera</taxon>
        <taxon>Paraneoptera</taxon>
        <taxon>Hemiptera</taxon>
        <taxon>Sternorrhyncha</taxon>
        <taxon>Psylloidea</taxon>
        <taxon>Psyllidae</taxon>
        <taxon>Psyllinae</taxon>
        <taxon>Cacopsylla</taxon>
    </lineage>
</organism>
<dbReference type="AlphaFoldDB" id="A0A8D9BUC7"/>
<comment type="similarity">
    <text evidence="1">Belongs to the V-ATPase F subunit family.</text>
</comment>
<accession>A0A8D9BUC7</accession>
<evidence type="ECO:0000256" key="2">
    <source>
        <dbReference type="ARBA" id="ARBA00022448"/>
    </source>
</evidence>
<dbReference type="GO" id="GO:0046961">
    <property type="term" value="F:proton-transporting ATPase activity, rotational mechanism"/>
    <property type="evidence" value="ECO:0007669"/>
    <property type="project" value="InterPro"/>
</dbReference>
<proteinExistence type="inferred from homology"/>
<dbReference type="PANTHER" id="PTHR13861:SF2">
    <property type="entry name" value="V-TYPE PROTON ATPASE SUBUNIT F"/>
    <property type="match status" value="1"/>
</dbReference>
<evidence type="ECO:0000256" key="3">
    <source>
        <dbReference type="ARBA" id="ARBA00022781"/>
    </source>
</evidence>
<name>A0A8D9BUC7_9HEMI</name>
<keyword evidence="3" id="KW-0375">Hydrogen ion transport</keyword>
<dbReference type="InterPro" id="IPR008218">
    <property type="entry name" value="ATPase_V1-cplx_f_g_su"/>
</dbReference>
<dbReference type="SUPFAM" id="SSF159468">
    <property type="entry name" value="AtpF-like"/>
    <property type="match status" value="1"/>
</dbReference>
<evidence type="ECO:0000313" key="5">
    <source>
        <dbReference type="EMBL" id="CAG6791674.1"/>
    </source>
</evidence>
<dbReference type="EMBL" id="HBUF01677425">
    <property type="protein sequence ID" value="CAG6791674.1"/>
    <property type="molecule type" value="Transcribed_RNA"/>
</dbReference>
<dbReference type="GO" id="GO:0016020">
    <property type="term" value="C:membrane"/>
    <property type="evidence" value="ECO:0007669"/>
    <property type="project" value="TreeGrafter"/>
</dbReference>
<evidence type="ECO:0000256" key="1">
    <source>
        <dbReference type="ARBA" id="ARBA00010148"/>
    </source>
</evidence>
<dbReference type="Gene3D" id="3.40.50.10580">
    <property type="entry name" value="ATPase, V1 complex, subunit F"/>
    <property type="match status" value="1"/>
</dbReference>
<reference evidence="5" key="1">
    <citation type="submission" date="2021-05" db="EMBL/GenBank/DDBJ databases">
        <authorList>
            <person name="Alioto T."/>
            <person name="Alioto T."/>
            <person name="Gomez Garrido J."/>
        </authorList>
    </citation>
    <scope>NUCLEOTIDE SEQUENCE</scope>
</reference>